<accession>A0A2R5F9G4</accession>
<organism evidence="1 2">
    <name type="scientific">Novimethylophilus kurashikiensis</name>
    <dbReference type="NCBI Taxonomy" id="1825523"/>
    <lineage>
        <taxon>Bacteria</taxon>
        <taxon>Pseudomonadati</taxon>
        <taxon>Pseudomonadota</taxon>
        <taxon>Betaproteobacteria</taxon>
        <taxon>Nitrosomonadales</taxon>
        <taxon>Methylophilaceae</taxon>
        <taxon>Novimethylophilus</taxon>
    </lineage>
</organism>
<protein>
    <submittedName>
        <fullName evidence="1">Uncharacterized protein</fullName>
    </submittedName>
</protein>
<name>A0A2R5F9G4_9PROT</name>
<reference evidence="1 2" key="1">
    <citation type="journal article" date="2018" name="Environ. Microbiol.">
        <title>Isolation and genomic characterization of Novimethylophilus kurashikiensis gen. nov. sp. nov., a new lanthanide-dependent methylotrophic species of Methylophilaceae.</title>
        <authorList>
            <person name="Lv H."/>
            <person name="Sahin N."/>
            <person name="Tani A."/>
        </authorList>
    </citation>
    <scope>NUCLEOTIDE SEQUENCE [LARGE SCALE GENOMIC DNA]</scope>
    <source>
        <strain evidence="1 2">La2-4</strain>
    </source>
</reference>
<dbReference type="EMBL" id="BDOQ01000010">
    <property type="protein sequence ID" value="GBG14856.1"/>
    <property type="molecule type" value="Genomic_DNA"/>
</dbReference>
<gene>
    <name evidence="1" type="ORF">NMK_2457</name>
</gene>
<keyword evidence="2" id="KW-1185">Reference proteome</keyword>
<evidence type="ECO:0000313" key="1">
    <source>
        <dbReference type="EMBL" id="GBG14856.1"/>
    </source>
</evidence>
<evidence type="ECO:0000313" key="2">
    <source>
        <dbReference type="Proteomes" id="UP000245081"/>
    </source>
</evidence>
<dbReference type="Proteomes" id="UP000245081">
    <property type="component" value="Unassembled WGS sequence"/>
</dbReference>
<comment type="caution">
    <text evidence="1">The sequence shown here is derived from an EMBL/GenBank/DDBJ whole genome shotgun (WGS) entry which is preliminary data.</text>
</comment>
<proteinExistence type="predicted"/>
<dbReference type="AlphaFoldDB" id="A0A2R5F9G4"/>
<sequence>MYNHSLLANETAHACRKEGREAFQRFGVTGRGKHSYLENSFQLAAFLEGFYAAKEAAAEQALQDAKNYHSLTVSEAERDRYWANKLASRQDANQAPPAHA</sequence>